<dbReference type="RefSeq" id="WP_085769877.1">
    <property type="nucleotide sequence ID" value="NZ_AP027149.1"/>
</dbReference>
<evidence type="ECO:0000259" key="2">
    <source>
        <dbReference type="PROSITE" id="PS51707"/>
    </source>
</evidence>
<dbReference type="InterPro" id="IPR033469">
    <property type="entry name" value="CYTH-like_dom_sf"/>
</dbReference>
<dbReference type="PIRSF" id="PIRSF016487">
    <property type="entry name" value="CYTH_UCP016487"/>
    <property type="match status" value="1"/>
</dbReference>
<dbReference type="InterPro" id="IPR023577">
    <property type="entry name" value="CYTH_domain"/>
</dbReference>
<gene>
    <name evidence="3" type="ORF">B1812_00695</name>
</gene>
<dbReference type="PANTHER" id="PTHR40114:SF1">
    <property type="entry name" value="SLR0698 PROTEIN"/>
    <property type="match status" value="1"/>
</dbReference>
<proteinExistence type="predicted"/>
<dbReference type="InterPro" id="IPR012042">
    <property type="entry name" value="NeuTTM/CthTTM-like"/>
</dbReference>
<dbReference type="EMBL" id="CP019948">
    <property type="protein sequence ID" value="ARN79830.1"/>
    <property type="molecule type" value="Genomic_DNA"/>
</dbReference>
<dbReference type="SUPFAM" id="SSF55154">
    <property type="entry name" value="CYTH-like phosphatases"/>
    <property type="match status" value="1"/>
</dbReference>
<dbReference type="OrthoDB" id="9805588at2"/>
<dbReference type="Proteomes" id="UP000193978">
    <property type="component" value="Chromosome"/>
</dbReference>
<reference evidence="3 4" key="1">
    <citation type="submission" date="2017-02" db="EMBL/GenBank/DDBJ databases">
        <authorList>
            <person name="Peterson S.W."/>
        </authorList>
    </citation>
    <scope>NUCLEOTIDE SEQUENCE [LARGE SCALE GENOMIC DNA]</scope>
    <source>
        <strain evidence="3 4">S285</strain>
    </source>
</reference>
<dbReference type="Gene3D" id="2.40.320.10">
    <property type="entry name" value="Hypothetical Protein Pfu-838710-001"/>
    <property type="match status" value="1"/>
</dbReference>
<dbReference type="KEGG" id="mbry:B1812_00695"/>
<evidence type="ECO:0000256" key="1">
    <source>
        <dbReference type="PIRSR" id="PIRSR016487-1"/>
    </source>
</evidence>
<feature type="active site" description="Proton acceptor" evidence="1">
    <location>
        <position position="29"/>
    </location>
</feature>
<dbReference type="SMART" id="SM01118">
    <property type="entry name" value="CYTH"/>
    <property type="match status" value="1"/>
</dbReference>
<organism evidence="3 4">
    <name type="scientific">Methylocystis bryophila</name>
    <dbReference type="NCBI Taxonomy" id="655015"/>
    <lineage>
        <taxon>Bacteria</taxon>
        <taxon>Pseudomonadati</taxon>
        <taxon>Pseudomonadota</taxon>
        <taxon>Alphaproteobacteria</taxon>
        <taxon>Hyphomicrobiales</taxon>
        <taxon>Methylocystaceae</taxon>
        <taxon>Methylocystis</taxon>
    </lineage>
</organism>
<dbReference type="Pfam" id="PF01928">
    <property type="entry name" value="CYTH"/>
    <property type="match status" value="1"/>
</dbReference>
<dbReference type="PANTHER" id="PTHR40114">
    <property type="entry name" value="SLR0698 PROTEIN"/>
    <property type="match status" value="1"/>
</dbReference>
<dbReference type="CDD" id="cd07891">
    <property type="entry name" value="CYTH-like_CthTTM-like_1"/>
    <property type="match status" value="1"/>
</dbReference>
<evidence type="ECO:0000313" key="3">
    <source>
        <dbReference type="EMBL" id="ARN79830.1"/>
    </source>
</evidence>
<dbReference type="PROSITE" id="PS51707">
    <property type="entry name" value="CYTH"/>
    <property type="match status" value="1"/>
</dbReference>
<evidence type="ECO:0000313" key="4">
    <source>
        <dbReference type="Proteomes" id="UP000193978"/>
    </source>
</evidence>
<dbReference type="AlphaFoldDB" id="A0A1W6MQE5"/>
<protein>
    <submittedName>
        <fullName evidence="3">Adenylate cyclase</fullName>
    </submittedName>
</protein>
<keyword evidence="4" id="KW-1185">Reference proteome</keyword>
<feature type="domain" description="CYTH" evidence="2">
    <location>
        <begin position="2"/>
        <end position="148"/>
    </location>
</feature>
<dbReference type="STRING" id="655015.B1812_00695"/>
<accession>A0A1W6MQE5</accession>
<sequence length="155" mass="17733">MGLEIERKFLVDPSLWSPQGEGTLFRQGYLSSAEACVVRVRLAGDEAFLTVKGATSGVTRLEFEYRIPREDAMVLLDMLCGPAIIEKTRYRRRFGEKLWEIDVFHGENDGLIVAEVELLAEDEVLELPEWVAQEVSDDPRYFNSNLMRCPFNSWA</sequence>
<name>A0A1W6MQE5_9HYPH</name>